<sequence>MNKKANYIKGQLNCAESIIDSFNKNNNTNIPVALGSGMGSGVTIGSLCGAINAAVLVIGYLKGRENHLEENKAKVLSNQLLKEIKLKYGSELCISLKKSEISCHEIVDFTYEKLENILNENKE</sequence>
<accession>A0ABU4W7B7</accession>
<gene>
    <name evidence="2" type="ORF">RFV38_02835</name>
</gene>
<keyword evidence="1" id="KW-1133">Transmembrane helix</keyword>
<dbReference type="InterPro" id="IPR010181">
    <property type="entry name" value="CGCAxxGCC_motif"/>
</dbReference>
<comment type="caution">
    <text evidence="2">The sequence shown here is derived from an EMBL/GenBank/DDBJ whole genome shotgun (WGS) entry which is preliminary data.</text>
</comment>
<dbReference type="InterPro" id="IPR036280">
    <property type="entry name" value="Multihaem_cyt_sf"/>
</dbReference>
<evidence type="ECO:0000313" key="2">
    <source>
        <dbReference type="EMBL" id="MDX8335441.1"/>
    </source>
</evidence>
<dbReference type="SUPFAM" id="SSF48695">
    <property type="entry name" value="Multiheme cytochromes"/>
    <property type="match status" value="1"/>
</dbReference>
<name>A0ABU4W7B7_9FUSO</name>
<proteinExistence type="predicted"/>
<keyword evidence="1" id="KW-0472">Membrane</keyword>
<feature type="transmembrane region" description="Helical" evidence="1">
    <location>
        <begin position="41"/>
        <end position="61"/>
    </location>
</feature>
<dbReference type="Pfam" id="PF09719">
    <property type="entry name" value="C_GCAxxG_C_C"/>
    <property type="match status" value="1"/>
</dbReference>
<organism evidence="2 3">
    <name type="scientific">Candidatus Cetobacterium colombiensis</name>
    <dbReference type="NCBI Taxonomy" id="3073100"/>
    <lineage>
        <taxon>Bacteria</taxon>
        <taxon>Fusobacteriati</taxon>
        <taxon>Fusobacteriota</taxon>
        <taxon>Fusobacteriia</taxon>
        <taxon>Fusobacteriales</taxon>
        <taxon>Fusobacteriaceae</taxon>
        <taxon>Cetobacterium</taxon>
    </lineage>
</organism>
<keyword evidence="3" id="KW-1185">Reference proteome</keyword>
<evidence type="ECO:0000256" key="1">
    <source>
        <dbReference type="SAM" id="Phobius"/>
    </source>
</evidence>
<dbReference type="NCBIfam" id="TIGR01909">
    <property type="entry name" value="C_GCAxxG_C_C"/>
    <property type="match status" value="1"/>
</dbReference>
<protein>
    <submittedName>
        <fullName evidence="2">C-GCAxxG-C-C family (Seleno)protein</fullName>
    </submittedName>
</protein>
<evidence type="ECO:0000313" key="3">
    <source>
        <dbReference type="Proteomes" id="UP001279681"/>
    </source>
</evidence>
<dbReference type="Proteomes" id="UP001279681">
    <property type="component" value="Unassembled WGS sequence"/>
</dbReference>
<keyword evidence="1" id="KW-0812">Transmembrane</keyword>
<dbReference type="EMBL" id="JAVIKH010000002">
    <property type="protein sequence ID" value="MDX8335441.1"/>
    <property type="molecule type" value="Genomic_DNA"/>
</dbReference>
<reference evidence="3" key="1">
    <citation type="submission" date="2023-07" db="EMBL/GenBank/DDBJ databases">
        <authorList>
            <person name="Colorado M.A."/>
            <person name="Villamil L.M."/>
            <person name="Melo J.F."/>
            <person name="Rodriguez J.A."/>
            <person name="Ruiz R.Y."/>
        </authorList>
    </citation>
    <scope>NUCLEOTIDE SEQUENCE [LARGE SCALE GENOMIC DNA]</scope>
    <source>
        <strain evidence="3">C33</strain>
    </source>
</reference>
<dbReference type="RefSeq" id="WP_320312842.1">
    <property type="nucleotide sequence ID" value="NZ_JAVIKH010000002.1"/>
</dbReference>